<evidence type="ECO:0000313" key="4">
    <source>
        <dbReference type="Proteomes" id="UP001302949"/>
    </source>
</evidence>
<reference evidence="3 4" key="1">
    <citation type="submission" date="2023-12" db="EMBL/GenBank/DDBJ databases">
        <title>Novel species of the genus Arcicella isolated from rivers.</title>
        <authorList>
            <person name="Lu H."/>
        </authorList>
    </citation>
    <scope>NUCLEOTIDE SEQUENCE [LARGE SCALE GENOMIC DNA]</scope>
    <source>
        <strain evidence="3 4">KCTC 23307</strain>
    </source>
</reference>
<feature type="signal peptide" evidence="1">
    <location>
        <begin position="1"/>
        <end position="19"/>
    </location>
</feature>
<gene>
    <name evidence="3" type="ORF">VB248_01970</name>
</gene>
<keyword evidence="4" id="KW-1185">Reference proteome</keyword>
<accession>A0ABU5Q4X8</accession>
<dbReference type="Pfam" id="PF18962">
    <property type="entry name" value="Por_Secre_tail"/>
    <property type="match status" value="1"/>
</dbReference>
<dbReference type="RefSeq" id="WP_323295044.1">
    <property type="nucleotide sequence ID" value="NZ_JAYFUM010000001.1"/>
</dbReference>
<evidence type="ECO:0000256" key="1">
    <source>
        <dbReference type="SAM" id="SignalP"/>
    </source>
</evidence>
<evidence type="ECO:0000313" key="3">
    <source>
        <dbReference type="EMBL" id="MEA5137880.1"/>
    </source>
</evidence>
<dbReference type="InterPro" id="IPR026444">
    <property type="entry name" value="Secre_tail"/>
</dbReference>
<sequence length="418" mass="46632">MKKYLLPLLMFFCSLALKAQTIYFNQNFNTATSSSQVPFENATAPNIGQFNDITNALITATGEKYLKFIGNGSTCRAVRSTEFSPKPTTLYVQFSVRASSIGANNSNAFEFYFGDGPNFNNSTAVPTSPSLTLRFGVSLPTNLVVQGGSISATAFSTVTIFINNDVRSMTYNDGTRSGDVPAKKYDLYLGNSLVKNDETLNNTTGNLTKFKFMTRDTLGTPTLDLDNILIKNDFVTLPVELTYFKAQISESQNVALTWETASEINSDYFLVEKSRDAVHYQTLTKVSAAGKSFSKKTYQIVDENPWFGTTYYRLQQIDKDGEVQVFRPQSIVISDEKIPFGVFPNPVFGNDFNLKTENVDEVEVKMLSLEGKEIPINKVKQTETVLKVFSPETITSGVYFLEVKTLGSFRKHKFLIMK</sequence>
<name>A0ABU5Q4X8_9BACT</name>
<protein>
    <submittedName>
        <fullName evidence="3">T9SS type A sorting domain-containing protein</fullName>
    </submittedName>
</protein>
<comment type="caution">
    <text evidence="3">The sequence shown here is derived from an EMBL/GenBank/DDBJ whole genome shotgun (WGS) entry which is preliminary data.</text>
</comment>
<feature type="chain" id="PRO_5046393928" evidence="1">
    <location>
        <begin position="20"/>
        <end position="418"/>
    </location>
</feature>
<dbReference type="NCBIfam" id="TIGR04183">
    <property type="entry name" value="Por_Secre_tail"/>
    <property type="match status" value="1"/>
</dbReference>
<keyword evidence="1" id="KW-0732">Signal</keyword>
<evidence type="ECO:0000259" key="2">
    <source>
        <dbReference type="Pfam" id="PF18962"/>
    </source>
</evidence>
<dbReference type="Proteomes" id="UP001302949">
    <property type="component" value="Unassembled WGS sequence"/>
</dbReference>
<organism evidence="3 4">
    <name type="scientific">Arcicella rigui</name>
    <dbReference type="NCBI Taxonomy" id="797020"/>
    <lineage>
        <taxon>Bacteria</taxon>
        <taxon>Pseudomonadati</taxon>
        <taxon>Bacteroidota</taxon>
        <taxon>Cytophagia</taxon>
        <taxon>Cytophagales</taxon>
        <taxon>Flectobacillaceae</taxon>
        <taxon>Arcicella</taxon>
    </lineage>
</organism>
<dbReference type="EMBL" id="JAYFUM010000001">
    <property type="protein sequence ID" value="MEA5137880.1"/>
    <property type="molecule type" value="Genomic_DNA"/>
</dbReference>
<feature type="domain" description="Secretion system C-terminal sorting" evidence="2">
    <location>
        <begin position="342"/>
        <end position="416"/>
    </location>
</feature>
<proteinExistence type="predicted"/>